<gene>
    <name evidence="1" type="ORF">RHOBADRAFT_64491</name>
</gene>
<protein>
    <submittedName>
        <fullName evidence="1">Uncharacterized protein</fullName>
    </submittedName>
</protein>
<name>A0A194SA22_RHOGW</name>
<dbReference type="AlphaFoldDB" id="A0A194SA22"/>
<dbReference type="Proteomes" id="UP000053890">
    <property type="component" value="Unassembled WGS sequence"/>
</dbReference>
<evidence type="ECO:0000313" key="1">
    <source>
        <dbReference type="EMBL" id="KPV77452.1"/>
    </source>
</evidence>
<dbReference type="GeneID" id="28978942"/>
<accession>A0A194SA22</accession>
<proteinExistence type="predicted"/>
<dbReference type="EMBL" id="KQ474074">
    <property type="protein sequence ID" value="KPV77452.1"/>
    <property type="molecule type" value="Genomic_DNA"/>
</dbReference>
<dbReference type="RefSeq" id="XP_018273501.1">
    <property type="nucleotide sequence ID" value="XM_018418495.1"/>
</dbReference>
<sequence>MQMNRLEVDSEPHAVRNVARRSCAAARHVVRSSQSAAALLKRSLPLLVPMMRPHAGLQVVAASRQRSPTAGR</sequence>
<evidence type="ECO:0000313" key="2">
    <source>
        <dbReference type="Proteomes" id="UP000053890"/>
    </source>
</evidence>
<organism evidence="1 2">
    <name type="scientific">Rhodotorula graminis (strain WP1)</name>
    <dbReference type="NCBI Taxonomy" id="578459"/>
    <lineage>
        <taxon>Eukaryota</taxon>
        <taxon>Fungi</taxon>
        <taxon>Dikarya</taxon>
        <taxon>Basidiomycota</taxon>
        <taxon>Pucciniomycotina</taxon>
        <taxon>Microbotryomycetes</taxon>
        <taxon>Sporidiobolales</taxon>
        <taxon>Sporidiobolaceae</taxon>
        <taxon>Rhodotorula</taxon>
    </lineage>
</organism>
<reference evidence="1 2" key="1">
    <citation type="journal article" date="2015" name="Front. Microbiol.">
        <title>Genome sequence of the plant growth promoting endophytic yeast Rhodotorula graminis WP1.</title>
        <authorList>
            <person name="Firrincieli A."/>
            <person name="Otillar R."/>
            <person name="Salamov A."/>
            <person name="Schmutz J."/>
            <person name="Khan Z."/>
            <person name="Redman R.S."/>
            <person name="Fleck N.D."/>
            <person name="Lindquist E."/>
            <person name="Grigoriev I.V."/>
            <person name="Doty S.L."/>
        </authorList>
    </citation>
    <scope>NUCLEOTIDE SEQUENCE [LARGE SCALE GENOMIC DNA]</scope>
    <source>
        <strain evidence="1 2">WP1</strain>
    </source>
</reference>
<keyword evidence="2" id="KW-1185">Reference proteome</keyword>